<accession>A0A1M6CKR2</accession>
<feature type="transmembrane region" description="Helical" evidence="1">
    <location>
        <begin position="40"/>
        <end position="60"/>
    </location>
</feature>
<keyword evidence="3" id="KW-1185">Reference proteome</keyword>
<keyword evidence="1" id="KW-1133">Transmembrane helix</keyword>
<dbReference type="RefSeq" id="WP_073605640.1">
    <property type="nucleotide sequence ID" value="NZ_FQXZ01000045.1"/>
</dbReference>
<protein>
    <submittedName>
        <fullName evidence="2">Uncharacterized protein</fullName>
    </submittedName>
</protein>
<sequence>MYQEIDFQLQPDNFCFRKDVYPLARIHDIRVKKLGFFDNIVQLLFWIFIFSGAVWLATPLLEQVPLWWQILVACLTIIGFVFAVFRLARYALQIEFMHVDETGLQWVNIARSYSRQDSALFEQQVLKLKAVLSSNA</sequence>
<keyword evidence="1" id="KW-0472">Membrane</keyword>
<keyword evidence="1" id="KW-0812">Transmembrane</keyword>
<gene>
    <name evidence="2" type="ORF">VA7868_04036</name>
</gene>
<dbReference type="OrthoDB" id="5901837at2"/>
<proteinExistence type="predicted"/>
<dbReference type="Proteomes" id="UP000184608">
    <property type="component" value="Unassembled WGS sequence"/>
</dbReference>
<evidence type="ECO:0000313" key="2">
    <source>
        <dbReference type="EMBL" id="SHI61354.1"/>
    </source>
</evidence>
<evidence type="ECO:0000313" key="3">
    <source>
        <dbReference type="Proteomes" id="UP000184608"/>
    </source>
</evidence>
<feature type="transmembrane region" description="Helical" evidence="1">
    <location>
        <begin position="66"/>
        <end position="88"/>
    </location>
</feature>
<reference evidence="2 3" key="1">
    <citation type="submission" date="2016-11" db="EMBL/GenBank/DDBJ databases">
        <authorList>
            <person name="Jaros S."/>
            <person name="Januszkiewicz K."/>
            <person name="Wedrychowicz H."/>
        </authorList>
    </citation>
    <scope>NUCLEOTIDE SEQUENCE [LARGE SCALE GENOMIC DNA]</scope>
    <source>
        <strain evidence="2 3">CECT 7868</strain>
    </source>
</reference>
<dbReference type="EMBL" id="FQXZ01000045">
    <property type="protein sequence ID" value="SHI61354.1"/>
    <property type="molecule type" value="Genomic_DNA"/>
</dbReference>
<evidence type="ECO:0000256" key="1">
    <source>
        <dbReference type="SAM" id="Phobius"/>
    </source>
</evidence>
<organism evidence="2 3">
    <name type="scientific">Vibrio aerogenes CECT 7868</name>
    <dbReference type="NCBI Taxonomy" id="1216006"/>
    <lineage>
        <taxon>Bacteria</taxon>
        <taxon>Pseudomonadati</taxon>
        <taxon>Pseudomonadota</taxon>
        <taxon>Gammaproteobacteria</taxon>
        <taxon>Vibrionales</taxon>
        <taxon>Vibrionaceae</taxon>
        <taxon>Vibrio</taxon>
    </lineage>
</organism>
<name>A0A1M6CKR2_9VIBR</name>
<dbReference type="AlphaFoldDB" id="A0A1M6CKR2"/>